<dbReference type="RefSeq" id="WP_211597985.1">
    <property type="nucleotide sequence ID" value="NZ_JAGRQI010000010.1"/>
</dbReference>
<name>A0AAW8CI66_9PAST</name>
<comment type="caution">
    <text evidence="2">The sequence shown here is derived from an EMBL/GenBank/DDBJ whole genome shotgun (WGS) entry which is preliminary data.</text>
</comment>
<organism evidence="2 3">
    <name type="scientific">Pasteurella atlantica</name>
    <dbReference type="NCBI Taxonomy" id="2827233"/>
    <lineage>
        <taxon>Bacteria</taxon>
        <taxon>Pseudomonadati</taxon>
        <taxon>Pseudomonadota</taxon>
        <taxon>Gammaproteobacteria</taxon>
        <taxon>Pasteurellales</taxon>
        <taxon>Pasteurellaceae</taxon>
        <taxon>Pasteurella</taxon>
    </lineage>
</organism>
<feature type="signal peptide" evidence="1">
    <location>
        <begin position="1"/>
        <end position="20"/>
    </location>
</feature>
<reference evidence="2" key="1">
    <citation type="journal article" date="2023" name="Front. Microbiol.">
        <title>Phylogeography and host specificity of Pasteurellaceae pathogenic to sea-farmed fish in the north-east Atlantic.</title>
        <authorList>
            <person name="Gulla S."/>
            <person name="Colquhoun D.J."/>
            <person name="Olsen A.B."/>
            <person name="Spilsberg B."/>
            <person name="Lagesen K."/>
            <person name="Aakesson C.P."/>
            <person name="Strom S."/>
            <person name="Manji F."/>
            <person name="Birkbeck T.H."/>
            <person name="Nilsen H.K."/>
        </authorList>
    </citation>
    <scope>NUCLEOTIDE SEQUENCE</scope>
    <source>
        <strain evidence="2">VIB1234</strain>
    </source>
</reference>
<accession>A0AAW8CI66</accession>
<proteinExistence type="predicted"/>
<evidence type="ECO:0000256" key="1">
    <source>
        <dbReference type="SAM" id="SignalP"/>
    </source>
</evidence>
<evidence type="ECO:0000313" key="3">
    <source>
        <dbReference type="Proteomes" id="UP001230466"/>
    </source>
</evidence>
<keyword evidence="1" id="KW-0732">Signal</keyword>
<evidence type="ECO:0008006" key="4">
    <source>
        <dbReference type="Google" id="ProtNLM"/>
    </source>
</evidence>
<gene>
    <name evidence="2" type="ORF">QJU78_06100</name>
</gene>
<dbReference type="EMBL" id="JASAYJ010000010">
    <property type="protein sequence ID" value="MDP8187344.1"/>
    <property type="molecule type" value="Genomic_DNA"/>
</dbReference>
<feature type="chain" id="PRO_5043790518" description="Lipoprotein" evidence="1">
    <location>
        <begin position="21"/>
        <end position="193"/>
    </location>
</feature>
<protein>
    <recommendedName>
        <fullName evidence="4">Lipoprotein</fullName>
    </recommendedName>
</protein>
<evidence type="ECO:0000313" key="2">
    <source>
        <dbReference type="EMBL" id="MDP8187344.1"/>
    </source>
</evidence>
<dbReference type="Proteomes" id="UP001230466">
    <property type="component" value="Unassembled WGS sequence"/>
</dbReference>
<dbReference type="AlphaFoldDB" id="A0AAW8CI66"/>
<sequence>MKKLILCFILNMAISLNAFADGEEEVMKVVNFVTNHSASEVSRSDIEHFLEKEGIPYIVEKNDSGVTYTLAVDSFEISEILFFYDGASRLNVEFGTKGTQYSEKLSSHFNQFKKSLIKSGYKFTKNLSSSTENVKSYNCLISRLPISHYYFEKNNKKIILQLQNGINTSCSKNGSIISNESEGSSLYLSVHEK</sequence>